<dbReference type="SUPFAM" id="SSF48452">
    <property type="entry name" value="TPR-like"/>
    <property type="match status" value="1"/>
</dbReference>
<sequence length="415" mass="44482">MTVYAFTMSSAGGEFGRRVRAALKAQGLSIRAASRAMVYNHAFLSRVLAGKQLPSPELAESLDRLLNANGEIIEAAARLLDGEASPADQSSASAPTLADFLPEGDPLGLLTVRSPRRVGVGEVHDLQKRVHGLRLADDVLAGGDLIGPALRELRSTVRLYRENTHTEEVGRALLIQIGELAQIAGWIASDAGRHEEAERIYRLGLSAARQAEDHTLAGNLAGSLAYQMSNTGRTGEGLTLAQAALSGAGDDAPGKARALYWDRVAWAHTQAGGHENARAAMRALGEASEALADDSTDEPPAYLYWVDAGELQVMESRVYTELRRPLRAVPLLRDVLGGYDATHTREMALYLSWLAIALADANEPEESAAVAERVIRIAADVASERTAERVRVVLARLQEYDDVPEVAALLADNAA</sequence>
<feature type="domain" description="HTH cro/C1-type" evidence="1">
    <location>
        <begin position="18"/>
        <end position="73"/>
    </location>
</feature>
<dbReference type="InterPro" id="IPR001387">
    <property type="entry name" value="Cro/C1-type_HTH"/>
</dbReference>
<keyword evidence="3" id="KW-1185">Reference proteome</keyword>
<accession>A0ABN1HXF0</accession>
<dbReference type="SMART" id="SM00530">
    <property type="entry name" value="HTH_XRE"/>
    <property type="match status" value="1"/>
</dbReference>
<dbReference type="Proteomes" id="UP001500724">
    <property type="component" value="Unassembled WGS sequence"/>
</dbReference>
<organism evidence="2 3">
    <name type="scientific">Streptomyces thermocarboxydovorans</name>
    <dbReference type="NCBI Taxonomy" id="59298"/>
    <lineage>
        <taxon>Bacteria</taxon>
        <taxon>Bacillati</taxon>
        <taxon>Actinomycetota</taxon>
        <taxon>Actinomycetes</taxon>
        <taxon>Kitasatosporales</taxon>
        <taxon>Streptomycetaceae</taxon>
        <taxon>Streptomyces</taxon>
    </lineage>
</organism>
<dbReference type="InterPro" id="IPR011990">
    <property type="entry name" value="TPR-like_helical_dom_sf"/>
</dbReference>
<protein>
    <recommendedName>
        <fullName evidence="1">HTH cro/C1-type domain-containing protein</fullName>
    </recommendedName>
</protein>
<evidence type="ECO:0000259" key="1">
    <source>
        <dbReference type="SMART" id="SM00530"/>
    </source>
</evidence>
<evidence type="ECO:0000313" key="2">
    <source>
        <dbReference type="EMBL" id="GAA0671566.1"/>
    </source>
</evidence>
<reference evidence="2 3" key="1">
    <citation type="journal article" date="2019" name="Int. J. Syst. Evol. Microbiol.">
        <title>The Global Catalogue of Microorganisms (GCM) 10K type strain sequencing project: providing services to taxonomists for standard genome sequencing and annotation.</title>
        <authorList>
            <consortium name="The Broad Institute Genomics Platform"/>
            <consortium name="The Broad Institute Genome Sequencing Center for Infectious Disease"/>
            <person name="Wu L."/>
            <person name="Ma J."/>
        </authorList>
    </citation>
    <scope>NUCLEOTIDE SEQUENCE [LARGE SCALE GENOMIC DNA]</scope>
    <source>
        <strain evidence="2 3">JCM 10367</strain>
    </source>
</reference>
<dbReference type="EMBL" id="BAAAGU010000103">
    <property type="protein sequence ID" value="GAA0671566.1"/>
    <property type="molecule type" value="Genomic_DNA"/>
</dbReference>
<name>A0ABN1HXF0_9ACTN</name>
<dbReference type="CDD" id="cd00093">
    <property type="entry name" value="HTH_XRE"/>
    <property type="match status" value="1"/>
</dbReference>
<dbReference type="Gene3D" id="1.25.40.10">
    <property type="entry name" value="Tetratricopeptide repeat domain"/>
    <property type="match status" value="1"/>
</dbReference>
<comment type="caution">
    <text evidence="2">The sequence shown here is derived from an EMBL/GenBank/DDBJ whole genome shotgun (WGS) entry which is preliminary data.</text>
</comment>
<dbReference type="Pfam" id="PF13560">
    <property type="entry name" value="HTH_31"/>
    <property type="match status" value="1"/>
</dbReference>
<dbReference type="InterPro" id="IPR010982">
    <property type="entry name" value="Lambda_DNA-bd_dom_sf"/>
</dbReference>
<proteinExistence type="predicted"/>
<dbReference type="SUPFAM" id="SSF47413">
    <property type="entry name" value="lambda repressor-like DNA-binding domains"/>
    <property type="match status" value="1"/>
</dbReference>
<gene>
    <name evidence="2" type="ORF">GCM10009535_59120</name>
</gene>
<evidence type="ECO:0000313" key="3">
    <source>
        <dbReference type="Proteomes" id="UP001500724"/>
    </source>
</evidence>